<comment type="caution">
    <text evidence="1">The sequence shown here is derived from an EMBL/GenBank/DDBJ whole genome shotgun (WGS) entry which is preliminary data.</text>
</comment>
<dbReference type="Proteomes" id="UP001500928">
    <property type="component" value="Unassembled WGS sequence"/>
</dbReference>
<keyword evidence="2" id="KW-1185">Reference proteome</keyword>
<reference evidence="2" key="1">
    <citation type="journal article" date="2019" name="Int. J. Syst. Evol. Microbiol.">
        <title>The Global Catalogue of Microorganisms (GCM) 10K type strain sequencing project: providing services to taxonomists for standard genome sequencing and annotation.</title>
        <authorList>
            <consortium name="The Broad Institute Genomics Platform"/>
            <consortium name="The Broad Institute Genome Sequencing Center for Infectious Disease"/>
            <person name="Wu L."/>
            <person name="Ma J."/>
        </authorList>
    </citation>
    <scope>NUCLEOTIDE SEQUENCE [LARGE SCALE GENOMIC DNA]</scope>
    <source>
        <strain evidence="2">JCM 17979</strain>
    </source>
</reference>
<evidence type="ECO:0000313" key="2">
    <source>
        <dbReference type="Proteomes" id="UP001500928"/>
    </source>
</evidence>
<evidence type="ECO:0000313" key="1">
    <source>
        <dbReference type="EMBL" id="GAA4797082.1"/>
    </source>
</evidence>
<accession>A0ABP9BPB9</accession>
<organism evidence="1 2">
    <name type="scientific">Actinomycetospora chlora</name>
    <dbReference type="NCBI Taxonomy" id="663608"/>
    <lineage>
        <taxon>Bacteria</taxon>
        <taxon>Bacillati</taxon>
        <taxon>Actinomycetota</taxon>
        <taxon>Actinomycetes</taxon>
        <taxon>Pseudonocardiales</taxon>
        <taxon>Pseudonocardiaceae</taxon>
        <taxon>Actinomycetospora</taxon>
    </lineage>
</organism>
<proteinExistence type="predicted"/>
<protein>
    <submittedName>
        <fullName evidence="1">Uncharacterized protein</fullName>
    </submittedName>
</protein>
<name>A0ABP9BPB9_9PSEU</name>
<gene>
    <name evidence="1" type="ORF">GCM10023200_36540</name>
</gene>
<dbReference type="EMBL" id="BAABHO010000030">
    <property type="protein sequence ID" value="GAA4797082.1"/>
    <property type="molecule type" value="Genomic_DNA"/>
</dbReference>
<sequence>MSTIGSSSIWGTREVVSLPGIAGRFAGTNWAPLPSGMFQMLEEAKGCCSGSRPPGGVVGVVGGAVVVVVVVVVGRGLAGWPAAPGSAPALGADVIDTIASATVATTDIAARQCAR</sequence>